<dbReference type="GO" id="GO:0016810">
    <property type="term" value="F:hydrolase activity, acting on carbon-nitrogen (but not peptide) bonds"/>
    <property type="evidence" value="ECO:0007669"/>
    <property type="project" value="InterPro"/>
</dbReference>
<dbReference type="GO" id="GO:0045493">
    <property type="term" value="P:xylan catabolic process"/>
    <property type="evidence" value="ECO:0007669"/>
    <property type="project" value="UniProtKB-KW"/>
</dbReference>
<dbReference type="PROSITE" id="PS51677">
    <property type="entry name" value="NODB"/>
    <property type="match status" value="1"/>
</dbReference>
<accession>A0A0L6JKD1</accession>
<dbReference type="Pfam" id="PF02018">
    <property type="entry name" value="CBM_4_9"/>
    <property type="match status" value="3"/>
</dbReference>
<proteinExistence type="inferred from homology"/>
<dbReference type="RefSeq" id="WP_036942223.1">
    <property type="nucleotide sequence ID" value="NZ_JQKC01000018.1"/>
</dbReference>
<evidence type="ECO:0000256" key="3">
    <source>
        <dbReference type="ARBA" id="ARBA00022737"/>
    </source>
</evidence>
<evidence type="ECO:0000259" key="14">
    <source>
        <dbReference type="PROSITE" id="PS51766"/>
    </source>
</evidence>
<dbReference type="EC" id="3.2.1.8" evidence="9"/>
<feature type="region of interest" description="Disordered" evidence="10">
    <location>
        <begin position="193"/>
        <end position="217"/>
    </location>
</feature>
<feature type="domain" description="GH10" evidence="13">
    <location>
        <begin position="751"/>
        <end position="1106"/>
    </location>
</feature>
<dbReference type="GO" id="GO:0031176">
    <property type="term" value="F:endo-1,4-beta-xylanase activity"/>
    <property type="evidence" value="ECO:0007669"/>
    <property type="project" value="UniProtKB-EC"/>
</dbReference>
<dbReference type="SUPFAM" id="SSF51445">
    <property type="entry name" value="(Trans)glycosidases"/>
    <property type="match status" value="1"/>
</dbReference>
<dbReference type="Pfam" id="PF00331">
    <property type="entry name" value="Glyco_hydro_10"/>
    <property type="match status" value="1"/>
</dbReference>
<dbReference type="OrthoDB" id="9809277at2"/>
<evidence type="ECO:0000256" key="7">
    <source>
        <dbReference type="ARBA" id="ARBA00023326"/>
    </source>
</evidence>
<feature type="compositionally biased region" description="Low complexity" evidence="10">
    <location>
        <begin position="193"/>
        <end position="208"/>
    </location>
</feature>
<dbReference type="eggNOG" id="COG0726">
    <property type="taxonomic scope" value="Bacteria"/>
</dbReference>
<dbReference type="PANTHER" id="PTHR31490:SF90">
    <property type="entry name" value="ENDO-1,4-BETA-XYLANASE A"/>
    <property type="match status" value="1"/>
</dbReference>
<dbReference type="InterPro" id="IPR016134">
    <property type="entry name" value="Dockerin_dom"/>
</dbReference>
<keyword evidence="7 9" id="KW-0624">Polysaccharide degradation</keyword>
<sequence length="1626" mass="178430">MISKKLNKCISFAVSIIMLLGMISTVNLTSFAAGTQDIVNNGDMENSTYWWHSNGGEPVVSVSDVKHSGSYSIKATGRENPWEGAAQNLTGNQKGDPVAGIKYHGTAWIMFDGETAPDSVTFKLSIKRNNGTEDKYDNINSAAVTKGQWTLLEGDYTLPADTVVSEGVHIYLETTESESFVDFYADDISLTTEEPASTASPSATATSPVPTPSGNPDKLVALTFDDGPDNTLTSLVLDKLEKYNVPATFMMVGSKINDTTAPTVKRVIDLGCEIGNHSWTYSGMDKMTAEQIQKSVNDTSAAIEKYSGTKPLFFRPPNLALSDTMYDAIDLTFVSGVTANDWDQSTTADQRADAIINGVKDGSIVLLHDVQPLPHPTAEALDKIIPTLISKGYEFVTLSELFKRKGVELDSTKKVMYSQVTGSTPTGSGKDIVNNGDIENGTNWWYNRGSASIAASSDVKHGGNSSLMVTGRTSSWQGPAQNLVGNEKGDPVAEKPYSGAAWVMFDGETVPETVTFKLSVQWNDGTDDHYDQVSQVEVTKGQWTKLEGTYTIPSEAVLEKGVHLYIETTESESFVDFYLDDISFKEPGSTVSLNGSDSMYTDFETGDLSGWTNRGEEAVAVTDAEYHNGSYSIAATGRTQSWNGPQHTLMGVVNFDKSYQFSAYVMYKDGPDTQSIQMSIQKDSGSGTDYINLGSVTATKGKWALIEGEYTVTYDPTLTNIGLYFEAPGSTLVDFYLDDVKVTGGDSLDFDPSITSLHSVWDQYFPLGAAISPDMLESPIYNAYINKHYSSLTPGNCMKPDAIQPTEGKFTFTDTDKIAAFAEANNKLLRGHTLLWHNQIPAWFFTDPQDSTKPATSEMLLGRLKTHIEAVMTHYKGKIHTYDVVNEVLSDISGLRGDDENSKWKSIVGDVDKDGVDDDYILAAFKYAFETARKIGDDNVKFCINDYNLESSTKKLDEMYNITKRILKVADECGMSKGRIVVGFQMHISIYSPSVDQIRLSIEKIASLGVKVQVTELDMSIYKSSSEPKKTATEDIFMLQAKRYKDVFEIFKDEALKGNLDTVTIWGVDDGESWLNDFPVKGRPDPALLFNRRLQAKPAYTALTDPDKLPVYKQQMISYKGAPVIDNDIDNLWDAIKWVDVNQYISGTEGATTKIKTMWDGNDLYILAQINDSTPNAKDCLEMFVDTNLDTPEDNKHYTLMLNGIKRNADGYLLETVVSLTGTTIKQGDKIGIDFRVSDYATNGKLSSVVVWNDNKSKLDNYPTGLGYLLFDKEVKLINVNKGTPVIDGSIDSIWKDVQANETDTWVNGTSGSTATFKTLWENGKLYVLAEVTDSLLSKASSDAYQQDSVEIFIDQDNAKNSYYESDDYQIRINFDNEVSYNPGELAGFKSATSKTETGYIVEAEIPLTATTAKEGNVLGFDLQVNNDEDGDGSRDSVSIWCDPTGFSYKDVSNFGNIILGGIASETKVAGYINPGFNYTSSQAASILPGFKVELEGTGLSALTDENGYFEIQNIQSGKSYNLLISKKGYLTRKIFSVKVNGSKIIGSKSAPIAIWAGDIPVNNVQDNAINMIDAMQIAKAFGLTATDTGFISYLDFDKDNSISIADVIIMAKNFNNNITDYPSIQ</sequence>
<evidence type="ECO:0000256" key="5">
    <source>
        <dbReference type="ARBA" id="ARBA00023277"/>
    </source>
</evidence>
<organism evidence="15 16">
    <name type="scientific">Pseudobacteroides cellulosolvens ATCC 35603 = DSM 2933</name>
    <dbReference type="NCBI Taxonomy" id="398512"/>
    <lineage>
        <taxon>Bacteria</taxon>
        <taxon>Bacillati</taxon>
        <taxon>Bacillota</taxon>
        <taxon>Clostridia</taxon>
        <taxon>Eubacteriales</taxon>
        <taxon>Oscillospiraceae</taxon>
        <taxon>Pseudobacteroides</taxon>
    </lineage>
</organism>
<dbReference type="CDD" id="cd10954">
    <property type="entry name" value="CE4_CtAXE_like"/>
    <property type="match status" value="1"/>
</dbReference>
<dbReference type="SUPFAM" id="SSF63446">
    <property type="entry name" value="Type I dockerin domain"/>
    <property type="match status" value="1"/>
</dbReference>
<dbReference type="InterPro" id="IPR017853">
    <property type="entry name" value="GH"/>
</dbReference>
<dbReference type="PROSITE" id="PS00591">
    <property type="entry name" value="GH10_1"/>
    <property type="match status" value="1"/>
</dbReference>
<evidence type="ECO:0000313" key="15">
    <source>
        <dbReference type="EMBL" id="KNY26224.1"/>
    </source>
</evidence>
<dbReference type="PROSITE" id="PS51766">
    <property type="entry name" value="DOCKERIN"/>
    <property type="match status" value="1"/>
</dbReference>
<dbReference type="PANTHER" id="PTHR31490">
    <property type="entry name" value="GLYCOSYL HYDROLASE"/>
    <property type="match status" value="1"/>
</dbReference>
<dbReference type="Proteomes" id="UP000036923">
    <property type="component" value="Unassembled WGS sequence"/>
</dbReference>
<dbReference type="PRINTS" id="PR00134">
    <property type="entry name" value="GLHYDRLASE10"/>
</dbReference>
<keyword evidence="5 9" id="KW-0119">Carbohydrate metabolism</keyword>
<feature type="signal peptide" evidence="11">
    <location>
        <begin position="1"/>
        <end position="32"/>
    </location>
</feature>
<evidence type="ECO:0000256" key="11">
    <source>
        <dbReference type="SAM" id="SignalP"/>
    </source>
</evidence>
<dbReference type="PROSITE" id="PS00018">
    <property type="entry name" value="EF_HAND_1"/>
    <property type="match status" value="1"/>
</dbReference>
<evidence type="ECO:0000256" key="9">
    <source>
        <dbReference type="RuleBase" id="RU361174"/>
    </source>
</evidence>
<keyword evidence="15" id="KW-0858">Xylan degradation</keyword>
<feature type="domain" description="Dockerin" evidence="14">
    <location>
        <begin position="1553"/>
        <end position="1624"/>
    </location>
</feature>
<reference evidence="16" key="1">
    <citation type="submission" date="2015-07" db="EMBL/GenBank/DDBJ databases">
        <title>Near-Complete Genome Sequence of the Cellulolytic Bacterium Bacteroides (Pseudobacteroides) cellulosolvens ATCC 35603.</title>
        <authorList>
            <person name="Dassa B."/>
            <person name="Utturkar S.M."/>
            <person name="Klingeman D.M."/>
            <person name="Hurt R.A."/>
            <person name="Keller M."/>
            <person name="Xu J."/>
            <person name="Reddy Y.H.K."/>
            <person name="Borovok I."/>
            <person name="Grinberg I.R."/>
            <person name="Lamed R."/>
            <person name="Zhivin O."/>
            <person name="Bayer E.A."/>
            <person name="Brown S.D."/>
        </authorList>
    </citation>
    <scope>NUCLEOTIDE SEQUENCE [LARGE SCALE GENOMIC DNA]</scope>
    <source>
        <strain evidence="16">DSM 2933</strain>
    </source>
</reference>
<keyword evidence="3" id="KW-0677">Repeat</keyword>
<dbReference type="Gene3D" id="2.60.40.4130">
    <property type="match status" value="1"/>
</dbReference>
<name>A0A0L6JKD1_9FIRM</name>
<keyword evidence="2 11" id="KW-0732">Signal</keyword>
<dbReference type="PATRIC" id="fig|398512.5.peg.1545"/>
<evidence type="ECO:0000256" key="1">
    <source>
        <dbReference type="ARBA" id="ARBA00007495"/>
    </source>
</evidence>
<dbReference type="InterPro" id="IPR008979">
    <property type="entry name" value="Galactose-bd-like_sf"/>
</dbReference>
<dbReference type="InterPro" id="IPR008969">
    <property type="entry name" value="CarboxyPept-like_regulatory"/>
</dbReference>
<dbReference type="SMART" id="SM00633">
    <property type="entry name" value="Glyco_10"/>
    <property type="match status" value="1"/>
</dbReference>
<keyword evidence="6 9" id="KW-0326">Glycosidase</keyword>
<dbReference type="Pfam" id="PF01522">
    <property type="entry name" value="Polysacc_deac_1"/>
    <property type="match status" value="1"/>
</dbReference>
<comment type="caution">
    <text evidence="15">The sequence shown here is derived from an EMBL/GenBank/DDBJ whole genome shotgun (WGS) entry which is preliminary data.</text>
</comment>
<dbReference type="InterPro" id="IPR036439">
    <property type="entry name" value="Dockerin_dom_sf"/>
</dbReference>
<evidence type="ECO:0000256" key="6">
    <source>
        <dbReference type="ARBA" id="ARBA00023295"/>
    </source>
</evidence>
<dbReference type="Gene3D" id="2.60.120.260">
    <property type="entry name" value="Galactose-binding domain-like"/>
    <property type="match status" value="3"/>
</dbReference>
<dbReference type="InterPro" id="IPR010502">
    <property type="entry name" value="Carb-bd_dom_fam9"/>
</dbReference>
<feature type="chain" id="PRO_5005565583" description="Beta-xylanase" evidence="11">
    <location>
        <begin position="33"/>
        <end position="1626"/>
    </location>
</feature>
<dbReference type="SUPFAM" id="SSF49785">
    <property type="entry name" value="Galactose-binding domain-like"/>
    <property type="match status" value="3"/>
</dbReference>
<dbReference type="Gene3D" id="2.60.40.1190">
    <property type="match status" value="2"/>
</dbReference>
<dbReference type="PROSITE" id="PS51760">
    <property type="entry name" value="GH10_2"/>
    <property type="match status" value="1"/>
</dbReference>
<gene>
    <name evidence="15" type="ORF">Bccel_1486</name>
</gene>
<dbReference type="InterPro" id="IPR001000">
    <property type="entry name" value="GH10_dom"/>
</dbReference>
<dbReference type="eggNOG" id="COG3507">
    <property type="taxonomic scope" value="Bacteria"/>
</dbReference>
<dbReference type="Pfam" id="PF06452">
    <property type="entry name" value="CBM9_1"/>
    <property type="match status" value="2"/>
</dbReference>
<evidence type="ECO:0000259" key="12">
    <source>
        <dbReference type="PROSITE" id="PS51677"/>
    </source>
</evidence>
<dbReference type="InterPro" id="IPR031158">
    <property type="entry name" value="GH10_AS"/>
</dbReference>
<dbReference type="Gene3D" id="3.20.20.370">
    <property type="entry name" value="Glycoside hydrolase/deacetylase"/>
    <property type="match status" value="1"/>
</dbReference>
<dbReference type="CDD" id="cd00005">
    <property type="entry name" value="CBM9_like_1"/>
    <property type="match status" value="1"/>
</dbReference>
<dbReference type="SUPFAM" id="SSF49464">
    <property type="entry name" value="Carboxypeptidase regulatory domain-like"/>
    <property type="match status" value="1"/>
</dbReference>
<keyword evidence="4 9" id="KW-0378">Hydrolase</keyword>
<dbReference type="InterPro" id="IPR003305">
    <property type="entry name" value="CenC_carb-bd"/>
</dbReference>
<dbReference type="SUPFAM" id="SSF88713">
    <property type="entry name" value="Glycoside hydrolase/deacetylase"/>
    <property type="match status" value="1"/>
</dbReference>
<evidence type="ECO:0000256" key="2">
    <source>
        <dbReference type="ARBA" id="ARBA00022729"/>
    </source>
</evidence>
<protein>
    <recommendedName>
        <fullName evidence="9">Beta-xylanase</fullName>
        <ecNumber evidence="9">3.2.1.8</ecNumber>
    </recommendedName>
</protein>
<feature type="active site" description="Nucleophile" evidence="8">
    <location>
        <position position="1016"/>
    </location>
</feature>
<evidence type="ECO:0000259" key="13">
    <source>
        <dbReference type="PROSITE" id="PS51760"/>
    </source>
</evidence>
<evidence type="ECO:0000256" key="8">
    <source>
        <dbReference type="PROSITE-ProRule" id="PRU10061"/>
    </source>
</evidence>
<feature type="domain" description="NodB homology" evidence="12">
    <location>
        <begin position="218"/>
        <end position="396"/>
    </location>
</feature>
<dbReference type="InterPro" id="IPR002509">
    <property type="entry name" value="NODB_dom"/>
</dbReference>
<comment type="similarity">
    <text evidence="1 9">Belongs to the glycosyl hydrolase 10 (cellulase F) family.</text>
</comment>
<dbReference type="Gene3D" id="3.20.20.80">
    <property type="entry name" value="Glycosidases"/>
    <property type="match status" value="1"/>
</dbReference>
<dbReference type="InterPro" id="IPR018247">
    <property type="entry name" value="EF_Hand_1_Ca_BS"/>
</dbReference>
<dbReference type="InterPro" id="IPR011330">
    <property type="entry name" value="Glyco_hydro/deAcase_b/a-brl"/>
</dbReference>
<dbReference type="SUPFAM" id="SSF49344">
    <property type="entry name" value="CBD9-like"/>
    <property type="match status" value="2"/>
</dbReference>
<evidence type="ECO:0000256" key="4">
    <source>
        <dbReference type="ARBA" id="ARBA00022801"/>
    </source>
</evidence>
<comment type="catalytic activity">
    <reaction evidence="9">
        <text>Endohydrolysis of (1-&gt;4)-beta-D-xylosidic linkages in xylans.</text>
        <dbReference type="EC" id="3.2.1.8"/>
    </reaction>
</comment>
<evidence type="ECO:0000313" key="16">
    <source>
        <dbReference type="Proteomes" id="UP000036923"/>
    </source>
</evidence>
<evidence type="ECO:0000256" key="10">
    <source>
        <dbReference type="SAM" id="MobiDB-lite"/>
    </source>
</evidence>
<dbReference type="GO" id="GO:0030246">
    <property type="term" value="F:carbohydrate binding"/>
    <property type="evidence" value="ECO:0007669"/>
    <property type="project" value="InterPro"/>
</dbReference>
<dbReference type="InterPro" id="IPR044846">
    <property type="entry name" value="GH10"/>
</dbReference>
<dbReference type="EMBL" id="LGTC01000001">
    <property type="protein sequence ID" value="KNY26224.1"/>
    <property type="molecule type" value="Genomic_DNA"/>
</dbReference>
<dbReference type="STRING" id="398512.Bccel_1486"/>
<keyword evidence="16" id="KW-1185">Reference proteome</keyword>
<dbReference type="eggNOG" id="COG3693">
    <property type="taxonomic scope" value="Bacteria"/>
</dbReference>